<dbReference type="GO" id="GO:0016020">
    <property type="term" value="C:membrane"/>
    <property type="evidence" value="ECO:0007669"/>
    <property type="project" value="UniProtKB-SubCell"/>
</dbReference>
<reference evidence="9" key="1">
    <citation type="submission" date="2020-03" db="EMBL/GenBank/DDBJ databases">
        <title>Castanea mollissima Vanexum genome sequencing.</title>
        <authorList>
            <person name="Staton M."/>
        </authorList>
    </citation>
    <scope>NUCLEOTIDE SEQUENCE</scope>
    <source>
        <tissue evidence="9">Leaf</tissue>
    </source>
</reference>
<comment type="subcellular location">
    <subcellularLocation>
        <location evidence="2">Endomembrane system</location>
        <topology evidence="2">Multi-pass membrane protein</topology>
    </subcellularLocation>
    <subcellularLocation>
        <location evidence="7">Membrane</location>
        <topology evidence="7">Multi-pass membrane protein</topology>
    </subcellularLocation>
</comment>
<sequence length="172" mass="19250">MSSSQSSPGYYNTPPSTSTTTANTAVAGSIFATRHPWHELIQPFSSFTHPYRLSEATANTNTAARSVFATCHPWHKLIQPFSSFMCPYTFGEATAHVKRNLDLSLLWHPISMIVFLAIYIAWSFLYFLCDRLLLFHITVDDRVILALLSIITIVALVLTDVWLNVIVSLTLG</sequence>
<evidence type="ECO:0000256" key="1">
    <source>
        <dbReference type="ARBA" id="ARBA00002501"/>
    </source>
</evidence>
<evidence type="ECO:0000256" key="6">
    <source>
        <dbReference type="ARBA" id="ARBA00023136"/>
    </source>
</evidence>
<evidence type="ECO:0000256" key="8">
    <source>
        <dbReference type="SAM" id="MobiDB-lite"/>
    </source>
</evidence>
<protein>
    <recommendedName>
        <fullName evidence="7">PRA1 family protein</fullName>
    </recommendedName>
</protein>
<keyword evidence="6 7" id="KW-0472">Membrane</keyword>
<evidence type="ECO:0000256" key="2">
    <source>
        <dbReference type="ARBA" id="ARBA00004127"/>
    </source>
</evidence>
<evidence type="ECO:0000256" key="4">
    <source>
        <dbReference type="ARBA" id="ARBA00022692"/>
    </source>
</evidence>
<dbReference type="Proteomes" id="UP000737018">
    <property type="component" value="Unassembled WGS sequence"/>
</dbReference>
<dbReference type="InterPro" id="IPR004895">
    <property type="entry name" value="Prenylated_rab_accept_PRA1"/>
</dbReference>
<gene>
    <name evidence="9" type="ORF">CMV_007643</name>
</gene>
<dbReference type="GO" id="GO:0005794">
    <property type="term" value="C:Golgi apparatus"/>
    <property type="evidence" value="ECO:0007669"/>
    <property type="project" value="TreeGrafter"/>
</dbReference>
<dbReference type="AlphaFoldDB" id="A0A8J4R9S9"/>
<name>A0A8J4R9S9_9ROSI</name>
<keyword evidence="7" id="KW-0813">Transport</keyword>
<evidence type="ECO:0000256" key="5">
    <source>
        <dbReference type="ARBA" id="ARBA00022989"/>
    </source>
</evidence>
<feature type="region of interest" description="Disordered" evidence="8">
    <location>
        <begin position="1"/>
        <end position="20"/>
    </location>
</feature>
<dbReference type="GO" id="GO:0005783">
    <property type="term" value="C:endoplasmic reticulum"/>
    <property type="evidence" value="ECO:0007669"/>
    <property type="project" value="UniProtKB-ARBA"/>
</dbReference>
<keyword evidence="10" id="KW-1185">Reference proteome</keyword>
<dbReference type="PANTHER" id="PTHR19317">
    <property type="entry name" value="PRENYLATED RAB ACCEPTOR 1-RELATED"/>
    <property type="match status" value="1"/>
</dbReference>
<keyword evidence="5 7" id="KW-1133">Transmembrane helix</keyword>
<dbReference type="EMBL" id="JRKL02000767">
    <property type="protein sequence ID" value="KAF3968467.1"/>
    <property type="molecule type" value="Genomic_DNA"/>
</dbReference>
<feature type="transmembrane region" description="Helical" evidence="7">
    <location>
        <begin position="105"/>
        <end position="128"/>
    </location>
</feature>
<comment type="similarity">
    <text evidence="3 7">Belongs to the PRA1 family.</text>
</comment>
<evidence type="ECO:0000256" key="3">
    <source>
        <dbReference type="ARBA" id="ARBA00006483"/>
    </source>
</evidence>
<dbReference type="PANTHER" id="PTHR19317:SF84">
    <property type="entry name" value="PRA1 FAMILY PROTEIN"/>
    <property type="match status" value="1"/>
</dbReference>
<evidence type="ECO:0000313" key="10">
    <source>
        <dbReference type="Proteomes" id="UP000737018"/>
    </source>
</evidence>
<comment type="function">
    <text evidence="1 7">May be involved in both secretory and endocytic intracellular trafficking in the endosomal/prevacuolar compartments.</text>
</comment>
<feature type="compositionally biased region" description="Low complexity" evidence="8">
    <location>
        <begin position="10"/>
        <end position="20"/>
    </location>
</feature>
<proteinExistence type="inferred from homology"/>
<keyword evidence="4 7" id="KW-0812">Transmembrane</keyword>
<feature type="transmembrane region" description="Helical" evidence="7">
    <location>
        <begin position="143"/>
        <end position="167"/>
    </location>
</feature>
<comment type="caution">
    <text evidence="9">The sequence shown here is derived from an EMBL/GenBank/DDBJ whole genome shotgun (WGS) entry which is preliminary data.</text>
</comment>
<dbReference type="OrthoDB" id="63113at2759"/>
<evidence type="ECO:0000256" key="7">
    <source>
        <dbReference type="RuleBase" id="RU363107"/>
    </source>
</evidence>
<accession>A0A8J4R9S9</accession>
<dbReference type="Pfam" id="PF03208">
    <property type="entry name" value="PRA1"/>
    <property type="match status" value="1"/>
</dbReference>
<evidence type="ECO:0000313" key="9">
    <source>
        <dbReference type="EMBL" id="KAF3968467.1"/>
    </source>
</evidence>
<dbReference type="GO" id="GO:0016192">
    <property type="term" value="P:vesicle-mediated transport"/>
    <property type="evidence" value="ECO:0007669"/>
    <property type="project" value="TreeGrafter"/>
</dbReference>
<organism evidence="9 10">
    <name type="scientific">Castanea mollissima</name>
    <name type="common">Chinese chestnut</name>
    <dbReference type="NCBI Taxonomy" id="60419"/>
    <lineage>
        <taxon>Eukaryota</taxon>
        <taxon>Viridiplantae</taxon>
        <taxon>Streptophyta</taxon>
        <taxon>Embryophyta</taxon>
        <taxon>Tracheophyta</taxon>
        <taxon>Spermatophyta</taxon>
        <taxon>Magnoliopsida</taxon>
        <taxon>eudicotyledons</taxon>
        <taxon>Gunneridae</taxon>
        <taxon>Pentapetalae</taxon>
        <taxon>rosids</taxon>
        <taxon>fabids</taxon>
        <taxon>Fagales</taxon>
        <taxon>Fagaceae</taxon>
        <taxon>Castanea</taxon>
    </lineage>
</organism>